<comment type="caution">
    <text evidence="2">The sequence shown here is derived from an EMBL/GenBank/DDBJ whole genome shotgun (WGS) entry which is preliminary data.</text>
</comment>
<evidence type="ECO:0000313" key="2">
    <source>
        <dbReference type="EMBL" id="MBW4548239.1"/>
    </source>
</evidence>
<evidence type="ECO:0000256" key="1">
    <source>
        <dbReference type="SAM" id="Coils"/>
    </source>
</evidence>
<keyword evidence="1" id="KW-0175">Coiled coil</keyword>
<dbReference type="AlphaFoldDB" id="A0A951PRZ4"/>
<organism evidence="2 3">
    <name type="scientific">Symplocastrum torsivum CPER-KK1</name>
    <dbReference type="NCBI Taxonomy" id="450513"/>
    <lineage>
        <taxon>Bacteria</taxon>
        <taxon>Bacillati</taxon>
        <taxon>Cyanobacteriota</taxon>
        <taxon>Cyanophyceae</taxon>
        <taxon>Oscillatoriophycideae</taxon>
        <taxon>Oscillatoriales</taxon>
        <taxon>Microcoleaceae</taxon>
        <taxon>Symplocastrum</taxon>
    </lineage>
</organism>
<feature type="coiled-coil region" evidence="1">
    <location>
        <begin position="28"/>
        <end position="55"/>
    </location>
</feature>
<dbReference type="Proteomes" id="UP000753908">
    <property type="component" value="Unassembled WGS sequence"/>
</dbReference>
<sequence length="203" mass="23247">MGEITRDEMRERIGNIELIRDLIFGSKLQEYDSRLDKLESHLSSLEKEMRDRTEQAKSDCLTQLRISVDSLEEKIKSLSFTSQKDNADVRQLIEGTYKNFSSSLDSIDKTVASQTSSIRKELSETREKLQEDTQNLKSQVFDELEKRFSLLTDAKLSRNDVADILFELGLRIKKAEFTPELKESARTNGSDDTLVIEASKVSE</sequence>
<dbReference type="EMBL" id="JAHHIF010000057">
    <property type="protein sequence ID" value="MBW4548239.1"/>
    <property type="molecule type" value="Genomic_DNA"/>
</dbReference>
<reference evidence="2" key="2">
    <citation type="journal article" date="2022" name="Microbiol. Resour. Announc.">
        <title>Metagenome Sequencing to Explore Phylogenomics of Terrestrial Cyanobacteria.</title>
        <authorList>
            <person name="Ward R.D."/>
            <person name="Stajich J.E."/>
            <person name="Johansen J.R."/>
            <person name="Huntemann M."/>
            <person name="Clum A."/>
            <person name="Foster B."/>
            <person name="Foster B."/>
            <person name="Roux S."/>
            <person name="Palaniappan K."/>
            <person name="Varghese N."/>
            <person name="Mukherjee S."/>
            <person name="Reddy T.B.K."/>
            <person name="Daum C."/>
            <person name="Copeland A."/>
            <person name="Chen I.A."/>
            <person name="Ivanova N.N."/>
            <person name="Kyrpides N.C."/>
            <person name="Shapiro N."/>
            <person name="Eloe-Fadrosh E.A."/>
            <person name="Pietrasiak N."/>
        </authorList>
    </citation>
    <scope>NUCLEOTIDE SEQUENCE</scope>
    <source>
        <strain evidence="2">CPER-KK1</strain>
    </source>
</reference>
<reference evidence="2" key="1">
    <citation type="submission" date="2021-05" db="EMBL/GenBank/DDBJ databases">
        <authorList>
            <person name="Pietrasiak N."/>
            <person name="Ward R."/>
            <person name="Stajich J.E."/>
            <person name="Kurbessoian T."/>
        </authorList>
    </citation>
    <scope>NUCLEOTIDE SEQUENCE</scope>
    <source>
        <strain evidence="2">CPER-KK1</strain>
    </source>
</reference>
<proteinExistence type="predicted"/>
<evidence type="ECO:0000313" key="3">
    <source>
        <dbReference type="Proteomes" id="UP000753908"/>
    </source>
</evidence>
<gene>
    <name evidence="2" type="ORF">KME25_27925</name>
</gene>
<accession>A0A951PRZ4</accession>
<protein>
    <submittedName>
        <fullName evidence="2">Uncharacterized protein</fullName>
    </submittedName>
</protein>
<dbReference type="Gene3D" id="1.20.120.20">
    <property type="entry name" value="Apolipoprotein"/>
    <property type="match status" value="1"/>
</dbReference>
<name>A0A951PRZ4_9CYAN</name>